<dbReference type="EMBL" id="JBKBDD010000024">
    <property type="protein sequence ID" value="MFN6548450.1"/>
    <property type="molecule type" value="Genomic_DNA"/>
</dbReference>
<name>A0ABW9LKQ7_9MYCO</name>
<keyword evidence="1" id="KW-0472">Membrane</keyword>
<keyword evidence="1" id="KW-1133">Transmembrane helix</keyword>
<proteinExistence type="predicted"/>
<reference evidence="2 3" key="1">
    <citation type="submission" date="2024-12" db="EMBL/GenBank/DDBJ databases">
        <title>The coexistence of Mycolicibacterium septicum and Mycolicibacterium nivoides in clinical samples.</title>
        <authorList>
            <person name="Wang C."/>
            <person name="Feng Y."/>
            <person name="Zong Z."/>
        </authorList>
    </citation>
    <scope>NUCLEOTIDE SEQUENCE [LARGE SCALE GENOMIC DNA]</scope>
    <source>
        <strain evidence="2 3">120309</strain>
    </source>
</reference>
<dbReference type="RefSeq" id="WP_225503311.1">
    <property type="nucleotide sequence ID" value="NZ_JBKBDD010000024.1"/>
</dbReference>
<keyword evidence="3" id="KW-1185">Reference proteome</keyword>
<comment type="caution">
    <text evidence="2">The sequence shown here is derived from an EMBL/GenBank/DDBJ whole genome shotgun (WGS) entry which is preliminary data.</text>
</comment>
<accession>A0ABW9LKQ7</accession>
<evidence type="ECO:0000256" key="1">
    <source>
        <dbReference type="SAM" id="Phobius"/>
    </source>
</evidence>
<organism evidence="2 3">
    <name type="scientific">Mycolicibacterium nivoides</name>
    <dbReference type="NCBI Taxonomy" id="2487344"/>
    <lineage>
        <taxon>Bacteria</taxon>
        <taxon>Bacillati</taxon>
        <taxon>Actinomycetota</taxon>
        <taxon>Actinomycetes</taxon>
        <taxon>Mycobacteriales</taxon>
        <taxon>Mycobacteriaceae</taxon>
        <taxon>Mycolicibacterium</taxon>
    </lineage>
</organism>
<gene>
    <name evidence="2" type="ORF">ACK4CT_35335</name>
</gene>
<keyword evidence="1" id="KW-0812">Transmembrane</keyword>
<evidence type="ECO:0000313" key="3">
    <source>
        <dbReference type="Proteomes" id="UP001635816"/>
    </source>
</evidence>
<feature type="transmembrane region" description="Helical" evidence="1">
    <location>
        <begin position="26"/>
        <end position="46"/>
    </location>
</feature>
<evidence type="ECO:0000313" key="2">
    <source>
        <dbReference type="EMBL" id="MFN6548450.1"/>
    </source>
</evidence>
<sequence>MCGTVSTKYRTERDEGMTMAALAGQLLFWAMVAAVIGGVIWALAVMREPRPPLEEADDVDDEW</sequence>
<protein>
    <submittedName>
        <fullName evidence="2">Uncharacterized protein</fullName>
    </submittedName>
</protein>
<dbReference type="Proteomes" id="UP001635816">
    <property type="component" value="Unassembled WGS sequence"/>
</dbReference>